<dbReference type="Proteomes" id="UP000664132">
    <property type="component" value="Unassembled WGS sequence"/>
</dbReference>
<dbReference type="EMBL" id="JAFJYH010000141">
    <property type="protein sequence ID" value="KAG4417959.1"/>
    <property type="molecule type" value="Genomic_DNA"/>
</dbReference>
<dbReference type="OrthoDB" id="432970at2759"/>
<name>A0A8H7WAF5_9HELO</name>
<accession>A0A8H7WAF5</accession>
<dbReference type="Gene3D" id="6.10.140.2220">
    <property type="match status" value="1"/>
</dbReference>
<gene>
    <name evidence="1" type="ORF">IFR04_008926</name>
</gene>
<organism evidence="1 2">
    <name type="scientific">Cadophora malorum</name>
    <dbReference type="NCBI Taxonomy" id="108018"/>
    <lineage>
        <taxon>Eukaryota</taxon>
        <taxon>Fungi</taxon>
        <taxon>Dikarya</taxon>
        <taxon>Ascomycota</taxon>
        <taxon>Pezizomycotina</taxon>
        <taxon>Leotiomycetes</taxon>
        <taxon>Helotiales</taxon>
        <taxon>Ploettnerulaceae</taxon>
        <taxon>Cadophora</taxon>
    </lineage>
</organism>
<comment type="caution">
    <text evidence="1">The sequence shown here is derived from an EMBL/GenBank/DDBJ whole genome shotgun (WGS) entry which is preliminary data.</text>
</comment>
<evidence type="ECO:0000313" key="2">
    <source>
        <dbReference type="Proteomes" id="UP000664132"/>
    </source>
</evidence>
<reference evidence="1" key="1">
    <citation type="submission" date="2021-02" db="EMBL/GenBank/DDBJ databases">
        <title>Genome sequence Cadophora malorum strain M34.</title>
        <authorList>
            <person name="Stefanovic E."/>
            <person name="Vu D."/>
            <person name="Scully C."/>
            <person name="Dijksterhuis J."/>
            <person name="Roader J."/>
            <person name="Houbraken J."/>
        </authorList>
    </citation>
    <scope>NUCLEOTIDE SEQUENCE</scope>
    <source>
        <strain evidence="1">M34</strain>
    </source>
</reference>
<protein>
    <recommendedName>
        <fullName evidence="3">MYND-type zinc finger protein samB</fullName>
    </recommendedName>
</protein>
<evidence type="ECO:0000313" key="1">
    <source>
        <dbReference type="EMBL" id="KAG4417959.1"/>
    </source>
</evidence>
<keyword evidence="2" id="KW-1185">Reference proteome</keyword>
<sequence>MECIAAPPPTECAASNCSKPGILWCAACKDCPTSSGTYDHKTRYCSKEFQTSHYRTHKRTCKGFQATKLLYRTGDILQEIFYIYREHVFDKHIAKIENKDGKLYIHDKDLRGTPLMMSVHTETSQIVPFPREMCKAEEDKKAVLVHLACSDALAWLHELVKYTLKDIASDITEFAFQPKNHKRQAVGVNIFGEEDVSYDHDVWIVILRQTGVKYVLDLPGAQFGYYQPVIPYLDFEKLRVRTVVNRPTGAYFGAMKAVYLAEIDPSRPDVFGVTNSLNLSVSRGLFVTVEHWERLDPITLQKMVELPIKEYEAKKILFLRFIDRMIKMHIEDMAKRIAAIRAKAA</sequence>
<proteinExistence type="predicted"/>
<dbReference type="AlphaFoldDB" id="A0A8H7WAF5"/>
<evidence type="ECO:0008006" key="3">
    <source>
        <dbReference type="Google" id="ProtNLM"/>
    </source>
</evidence>